<dbReference type="EMBL" id="JACBNY010000010">
    <property type="protein sequence ID" value="MBA0016845.1"/>
    <property type="molecule type" value="Genomic_DNA"/>
</dbReference>
<evidence type="ECO:0000313" key="3">
    <source>
        <dbReference type="Proteomes" id="UP000530186"/>
    </source>
</evidence>
<gene>
    <name evidence="2" type="ORF">HZR21_06820</name>
</gene>
<dbReference type="GeneID" id="303195225"/>
<proteinExistence type="predicted"/>
<comment type="caution">
    <text evidence="2">The sequence shown here is derived from an EMBL/GenBank/DDBJ whole genome shotgun (WGS) entry which is preliminary data.</text>
</comment>
<dbReference type="Proteomes" id="UP000530186">
    <property type="component" value="Unassembled WGS sequence"/>
</dbReference>
<evidence type="ECO:0000313" key="2">
    <source>
        <dbReference type="EMBL" id="MBA0016845.1"/>
    </source>
</evidence>
<reference evidence="2 3" key="1">
    <citation type="submission" date="2020-07" db="EMBL/GenBank/DDBJ databases">
        <authorList>
            <person name="Hilgarth M."/>
            <person name="Werum V."/>
            <person name="Vogel R.F."/>
        </authorList>
    </citation>
    <scope>NUCLEOTIDE SEQUENCE [LARGE SCALE GENOMIC DNA]</scope>
    <source>
        <strain evidence="2 3">DSM 28961</strain>
    </source>
</reference>
<dbReference type="RefSeq" id="WP_180747008.1">
    <property type="nucleotide sequence ID" value="NZ_CBCRWQ010000011.1"/>
</dbReference>
<dbReference type="AlphaFoldDB" id="A0A7V8SKB8"/>
<feature type="chain" id="PRO_5038515127" description="DUF5105 domain-containing protein" evidence="1">
    <location>
        <begin position="25"/>
        <end position="212"/>
    </location>
</feature>
<evidence type="ECO:0008006" key="4">
    <source>
        <dbReference type="Google" id="ProtNLM"/>
    </source>
</evidence>
<accession>A0A7V8SKB8</accession>
<keyword evidence="1" id="KW-0732">Signal</keyword>
<keyword evidence="3" id="KW-1185">Reference proteome</keyword>
<name>A0A7V8SKB8_9LACT</name>
<organism evidence="2 3">
    <name type="scientific">Pseudolactococcus laudensis</name>
    <dbReference type="NCBI Taxonomy" id="1494461"/>
    <lineage>
        <taxon>Bacteria</taxon>
        <taxon>Bacillati</taxon>
        <taxon>Bacillota</taxon>
        <taxon>Bacilli</taxon>
        <taxon>Lactobacillales</taxon>
        <taxon>Streptococcaceae</taxon>
        <taxon>Pseudolactococcus</taxon>
    </lineage>
</organism>
<evidence type="ECO:0000256" key="1">
    <source>
        <dbReference type="SAM" id="SignalP"/>
    </source>
</evidence>
<protein>
    <recommendedName>
        <fullName evidence="4">DUF5105 domain-containing protein</fullName>
    </recommendedName>
</protein>
<sequence length="212" mass="23529">MKNFKKVGLVFVSILAVISLGACSAEWKTSDAVDYVKTSLNAFTKGDMKKYAEITKQTEKEAKSEYEDGINEMLKSFEGPGVTDSAKAELKTVMLDLLKISKYDVKSAEKIKDGFDVKLTVKPFIGFDNLESELKKQVTPEAIEKSGVDVTNETAVNEWAMGITIDFMKQAVKNPTYGTEKEMTVKVKKQDKVYALSDSDMEKVIAYMLGGK</sequence>
<dbReference type="PROSITE" id="PS51257">
    <property type="entry name" value="PROKAR_LIPOPROTEIN"/>
    <property type="match status" value="1"/>
</dbReference>
<feature type="signal peptide" evidence="1">
    <location>
        <begin position="1"/>
        <end position="24"/>
    </location>
</feature>